<protein>
    <submittedName>
        <fullName evidence="1">Uncharacterized protein</fullName>
    </submittedName>
</protein>
<organism evidence="1 2">
    <name type="scientific">Saguinus oedipus</name>
    <name type="common">Cotton-top tamarin</name>
    <name type="synonym">Oedipomidas oedipus</name>
    <dbReference type="NCBI Taxonomy" id="9490"/>
    <lineage>
        <taxon>Eukaryota</taxon>
        <taxon>Metazoa</taxon>
        <taxon>Chordata</taxon>
        <taxon>Craniata</taxon>
        <taxon>Vertebrata</taxon>
        <taxon>Euteleostomi</taxon>
        <taxon>Mammalia</taxon>
        <taxon>Eutheria</taxon>
        <taxon>Euarchontoglires</taxon>
        <taxon>Primates</taxon>
        <taxon>Haplorrhini</taxon>
        <taxon>Platyrrhini</taxon>
        <taxon>Cebidae</taxon>
        <taxon>Callitrichinae</taxon>
        <taxon>Saguinus</taxon>
    </lineage>
</organism>
<proteinExistence type="predicted"/>
<comment type="caution">
    <text evidence="1">The sequence shown here is derived from an EMBL/GenBank/DDBJ whole genome shotgun (WGS) entry which is preliminary data.</text>
</comment>
<evidence type="ECO:0000313" key="2">
    <source>
        <dbReference type="Proteomes" id="UP001266305"/>
    </source>
</evidence>
<reference evidence="1 2" key="1">
    <citation type="submission" date="2023-05" db="EMBL/GenBank/DDBJ databases">
        <title>B98-5 Cell Line De Novo Hybrid Assembly: An Optical Mapping Approach.</title>
        <authorList>
            <person name="Kananen K."/>
            <person name="Auerbach J.A."/>
            <person name="Kautto E."/>
            <person name="Blachly J.S."/>
        </authorList>
    </citation>
    <scope>NUCLEOTIDE SEQUENCE [LARGE SCALE GENOMIC DNA]</scope>
    <source>
        <strain evidence="1">B95-8</strain>
        <tissue evidence="1">Cell line</tissue>
    </source>
</reference>
<evidence type="ECO:0000313" key="1">
    <source>
        <dbReference type="EMBL" id="KAK2099537.1"/>
    </source>
</evidence>
<name>A0ABQ9UR48_SAGOE</name>
<dbReference type="Gene3D" id="2.60.40.10">
    <property type="entry name" value="Immunoglobulins"/>
    <property type="match status" value="1"/>
</dbReference>
<dbReference type="EMBL" id="JASSZA010000010">
    <property type="protein sequence ID" value="KAK2099537.1"/>
    <property type="molecule type" value="Genomic_DNA"/>
</dbReference>
<dbReference type="InterPro" id="IPR013783">
    <property type="entry name" value="Ig-like_fold"/>
</dbReference>
<keyword evidence="2" id="KW-1185">Reference proteome</keyword>
<sequence>MRGNVAVFKCLIPSSVQEYVSVVSWEKDTVSIIPVSAASLETRLQEVCVWGLFFFLHELAKDSIGILAGLALRLMLGGGVHTMSQPFSPIHNHSRSFYSYMLDPGPVFPKHRNPTNMIMEDSMRARE</sequence>
<accession>A0ABQ9UR48</accession>
<dbReference type="Proteomes" id="UP001266305">
    <property type="component" value="Unassembled WGS sequence"/>
</dbReference>
<gene>
    <name evidence="1" type="ORF">P7K49_020885</name>
</gene>